<protein>
    <submittedName>
        <fullName evidence="3">Alkaline phosphatase D family protein</fullName>
    </submittedName>
</protein>
<keyword evidence="4" id="KW-1185">Reference proteome</keyword>
<proteinExistence type="predicted"/>
<dbReference type="InterPro" id="IPR032093">
    <property type="entry name" value="PhoD_N"/>
</dbReference>
<dbReference type="Proteomes" id="UP001197214">
    <property type="component" value="Unassembled WGS sequence"/>
</dbReference>
<dbReference type="Pfam" id="PF16655">
    <property type="entry name" value="PhoD_N"/>
    <property type="match status" value="1"/>
</dbReference>
<name>A0ABS6XN12_9SPHN</name>
<dbReference type="RefSeq" id="WP_219238286.1">
    <property type="nucleotide sequence ID" value="NZ_JAHWZX010000008.1"/>
</dbReference>
<evidence type="ECO:0000259" key="1">
    <source>
        <dbReference type="Pfam" id="PF09423"/>
    </source>
</evidence>
<dbReference type="CDD" id="cd07389">
    <property type="entry name" value="MPP_PhoD"/>
    <property type="match status" value="1"/>
</dbReference>
<dbReference type="Pfam" id="PF09423">
    <property type="entry name" value="PhoD"/>
    <property type="match status" value="1"/>
</dbReference>
<evidence type="ECO:0000313" key="3">
    <source>
        <dbReference type="EMBL" id="MBW4331168.1"/>
    </source>
</evidence>
<feature type="domain" description="PhoD-like phosphatase metallophosphatase" evidence="1">
    <location>
        <begin position="148"/>
        <end position="489"/>
    </location>
</feature>
<reference evidence="3 4" key="1">
    <citation type="submission" date="2021-07" db="EMBL/GenBank/DDBJ databases">
        <title>Stakelama flava sp. nov., a novel endophytic bacterium isolated from branch of Kandelia candel.</title>
        <authorList>
            <person name="Tuo L."/>
        </authorList>
    </citation>
    <scope>NUCLEOTIDE SEQUENCE [LARGE SCALE GENOMIC DNA]</scope>
    <source>
        <strain evidence="3 4">CBK3Z-3</strain>
    </source>
</reference>
<gene>
    <name evidence="3" type="ORF">KY084_09825</name>
</gene>
<evidence type="ECO:0000259" key="2">
    <source>
        <dbReference type="Pfam" id="PF16655"/>
    </source>
</evidence>
<comment type="caution">
    <text evidence="3">The sequence shown here is derived from an EMBL/GenBank/DDBJ whole genome shotgun (WGS) entry which is preliminary data.</text>
</comment>
<dbReference type="EMBL" id="JAHWZX010000008">
    <property type="protein sequence ID" value="MBW4331168.1"/>
    <property type="molecule type" value="Genomic_DNA"/>
</dbReference>
<evidence type="ECO:0000313" key="4">
    <source>
        <dbReference type="Proteomes" id="UP001197214"/>
    </source>
</evidence>
<accession>A0ABS6XN12</accession>
<dbReference type="InterPro" id="IPR052900">
    <property type="entry name" value="Phospholipid_Metab_Enz"/>
</dbReference>
<organism evidence="3 4">
    <name type="scientific">Stakelama flava</name>
    <dbReference type="NCBI Taxonomy" id="2860338"/>
    <lineage>
        <taxon>Bacteria</taxon>
        <taxon>Pseudomonadati</taxon>
        <taxon>Pseudomonadota</taxon>
        <taxon>Alphaproteobacteria</taxon>
        <taxon>Sphingomonadales</taxon>
        <taxon>Sphingomonadaceae</taxon>
        <taxon>Stakelama</taxon>
    </lineage>
</organism>
<dbReference type="PANTHER" id="PTHR43606:SF2">
    <property type="entry name" value="ALKALINE PHOSPHATASE FAMILY PROTEIN (AFU_ORTHOLOGUE AFUA_5G03860)"/>
    <property type="match status" value="1"/>
</dbReference>
<sequence length="520" mass="58418">MAIFTSSRRHFVGGLVAAPFILPAAGRAQLPFADYPFTLGVAAGDAQADGFVIWTRLAPDPLDPHGGMPMAEVPVDWEVAEDEHFRTIAAKGTEKAWPELAHSVHVEVTGLKPGRPYWYRFRCAGERTFAGRATTLPAPGSRVDRVRFAAIGCQHFEAGYYTAYRHAAEDAPDFMFHYGDYIYEYSPGFVLDAFDRPIEAVRRYATREPFSLDDYRVRYAQTTTDADLQAARAAAPWYCTYDDHEVQNNWVSEWAQDGTPPETFLLRRRAAFQAWYEHMPVRRSSFPDAQGVAHMRRRVDIGDLIRLHMPNTRLYRSDQPCGDGFKPLCAEASAATQQVLGKAQESWLEEGFTSSSQHWQGVAQQVMMAPIDRRTPDYPNAQPTYNMDSWAAYPGPRERILALFDRHKGGNVVVVTGDEHQNWAIDLQRDGRTVASEFVSTSITSGGDGHDLRPGNEEIMRDNPFLHWTNDRRGYLLSDITRDAWTGHFRVVDAITRRDAPIATAARWAVQSGQAGLVSA</sequence>
<feature type="domain" description="Phospholipase D N-terminal" evidence="2">
    <location>
        <begin position="39"/>
        <end position="135"/>
    </location>
</feature>
<dbReference type="InterPro" id="IPR018946">
    <property type="entry name" value="PhoD-like_MPP"/>
</dbReference>
<dbReference type="PANTHER" id="PTHR43606">
    <property type="entry name" value="PHOSPHATASE, PUTATIVE (AFU_ORTHOLOGUE AFUA_6G08710)-RELATED"/>
    <property type="match status" value="1"/>
</dbReference>